<name>A0A7J6N4H7_PEROL</name>
<evidence type="ECO:0000256" key="1">
    <source>
        <dbReference type="PROSITE-ProRule" id="PRU00047"/>
    </source>
</evidence>
<evidence type="ECO:0000313" key="4">
    <source>
        <dbReference type="EMBL" id="KAF4678765.1"/>
    </source>
</evidence>
<dbReference type="SMART" id="SM00343">
    <property type="entry name" value="ZnF_C2HC"/>
    <property type="match status" value="2"/>
</dbReference>
<feature type="region of interest" description="Disordered" evidence="2">
    <location>
        <begin position="337"/>
        <end position="408"/>
    </location>
</feature>
<feature type="region of interest" description="Disordered" evidence="2">
    <location>
        <begin position="123"/>
        <end position="167"/>
    </location>
</feature>
<dbReference type="InterPro" id="IPR001878">
    <property type="entry name" value="Znf_CCHC"/>
</dbReference>
<feature type="compositionally biased region" description="Low complexity" evidence="2">
    <location>
        <begin position="352"/>
        <end position="363"/>
    </location>
</feature>
<dbReference type="EMBL" id="JABANP010000842">
    <property type="protein sequence ID" value="KAF4678765.1"/>
    <property type="molecule type" value="Genomic_DNA"/>
</dbReference>
<evidence type="ECO:0000259" key="3">
    <source>
        <dbReference type="PROSITE" id="PS50158"/>
    </source>
</evidence>
<proteinExistence type="predicted"/>
<dbReference type="Proteomes" id="UP000541610">
    <property type="component" value="Unassembled WGS sequence"/>
</dbReference>
<keyword evidence="1" id="KW-0863">Zinc-finger</keyword>
<dbReference type="Gene3D" id="4.10.60.10">
    <property type="entry name" value="Zinc finger, CCHC-type"/>
    <property type="match status" value="1"/>
</dbReference>
<feature type="compositionally biased region" description="Low complexity" evidence="2">
    <location>
        <begin position="54"/>
        <end position="66"/>
    </location>
</feature>
<reference evidence="4 5" key="1">
    <citation type="submission" date="2020-04" db="EMBL/GenBank/DDBJ databases">
        <title>Perkinsus olseni comparative genomics.</title>
        <authorList>
            <person name="Bogema D.R."/>
        </authorList>
    </citation>
    <scope>NUCLEOTIDE SEQUENCE [LARGE SCALE GENOMIC DNA]</scope>
    <source>
        <strain evidence="4">00978-12</strain>
    </source>
</reference>
<dbReference type="AlphaFoldDB" id="A0A7J6N4H7"/>
<dbReference type="Pfam" id="PF00098">
    <property type="entry name" value="zf-CCHC"/>
    <property type="match status" value="1"/>
</dbReference>
<organism evidence="4 5">
    <name type="scientific">Perkinsus olseni</name>
    <name type="common">Perkinsus atlanticus</name>
    <dbReference type="NCBI Taxonomy" id="32597"/>
    <lineage>
        <taxon>Eukaryota</taxon>
        <taxon>Sar</taxon>
        <taxon>Alveolata</taxon>
        <taxon>Perkinsozoa</taxon>
        <taxon>Perkinsea</taxon>
        <taxon>Perkinsida</taxon>
        <taxon>Perkinsidae</taxon>
        <taxon>Perkinsus</taxon>
    </lineage>
</organism>
<dbReference type="OrthoDB" id="10022108at2759"/>
<keyword evidence="1" id="KW-0479">Metal-binding</keyword>
<keyword evidence="1" id="KW-0862">Zinc</keyword>
<protein>
    <recommendedName>
        <fullName evidence="3">CCHC-type domain-containing protein</fullName>
    </recommendedName>
</protein>
<dbReference type="GO" id="GO:0003676">
    <property type="term" value="F:nucleic acid binding"/>
    <property type="evidence" value="ECO:0007669"/>
    <property type="project" value="InterPro"/>
</dbReference>
<dbReference type="GO" id="GO:0008270">
    <property type="term" value="F:zinc ion binding"/>
    <property type="evidence" value="ECO:0007669"/>
    <property type="project" value="UniProtKB-KW"/>
</dbReference>
<dbReference type="PROSITE" id="PS50158">
    <property type="entry name" value="ZF_CCHC"/>
    <property type="match status" value="2"/>
</dbReference>
<feature type="region of interest" description="Disordered" evidence="2">
    <location>
        <begin position="1"/>
        <end position="103"/>
    </location>
</feature>
<comment type="caution">
    <text evidence="4">The sequence shown here is derived from an EMBL/GenBank/DDBJ whole genome shotgun (WGS) entry which is preliminary data.</text>
</comment>
<gene>
    <name evidence="4" type="ORF">FOZ60_016169</name>
</gene>
<accession>A0A7J6N4H7</accession>
<dbReference type="InterPro" id="IPR036875">
    <property type="entry name" value="Znf_CCHC_sf"/>
</dbReference>
<feature type="domain" description="CCHC-type" evidence="3">
    <location>
        <begin position="626"/>
        <end position="641"/>
    </location>
</feature>
<sequence>MAKKQSLPRVRRQALSKSSASAADRPPRQDRQGGDSTFPPGIFPPRQEGTSNGSASFVFASVAAPSGLPDHEMRPGCGGSCEGGSSPNGPLARPSTGTATLNGRAAVAPGPCATVGQSGLPAGVAVGDTQPLGTSSAPADRETHSDTVSPGIVAERSSASRDPATGISASQLESHYLGSDNETEMDVDVRPSDEEMIGCAHPEALVCPQAVPCQWHWARAQEQLSSHKSRIAHNFSWAEARDDEDERLVMDVDEAENGGPQPLFSPSPDQLGDSQTADLVDKALAGFRGRPVHEFTATQVTTLLADTLDLLPREHMARGMATLAIVNRHYLAMVESSKAAPSNSRAAVKPVSARQSSAPAPQANTAPSAKSAPWITVQGSSTRSATAPKPVVSISTGGKRLRAGGNSPTEVRRIVTPSVVPIGPVRGKTSSHKAAVEGAKKAARPNAIVELRPESPVAERTPAQEKAFRERVLRALDRKVIISSVFPLKGGGLGLVLADQAQTQLCLDSLAKVKDFKVAVRRGLWPKVILFDVGLSKGLSIEALGVLLKEGNPELMKGVSLSSSGSNGMRQDTDLVSCIYWRGPHMVCAVHPQFYANLAAKGEAKGKVVLNHLLTRWATARAVPICFHCAQPGHISSTCPNKTTPGNCTRCGQEGHQRQRCKAQAPPRCYNCAKWNEAERAKGNTALRPEAHEATAKDCPTMLRLSRKQLRRTDFGEPPSSQC</sequence>
<feature type="domain" description="CCHC-type" evidence="3">
    <location>
        <begin position="648"/>
        <end position="662"/>
    </location>
</feature>
<dbReference type="SUPFAM" id="SSF57756">
    <property type="entry name" value="Retrovirus zinc finger-like domains"/>
    <property type="match status" value="1"/>
</dbReference>
<evidence type="ECO:0000256" key="2">
    <source>
        <dbReference type="SAM" id="MobiDB-lite"/>
    </source>
</evidence>
<evidence type="ECO:0000313" key="5">
    <source>
        <dbReference type="Proteomes" id="UP000541610"/>
    </source>
</evidence>